<dbReference type="PANTHER" id="PTHR45663:SF11">
    <property type="entry name" value="GEO12009P1"/>
    <property type="match status" value="1"/>
</dbReference>
<dbReference type="GO" id="GO:0015035">
    <property type="term" value="F:protein-disulfide reductase activity"/>
    <property type="evidence" value="ECO:0007669"/>
    <property type="project" value="TreeGrafter"/>
</dbReference>
<dbReference type="EMBL" id="JAANHZ010000569">
    <property type="protein sequence ID" value="KAG5309694.1"/>
    <property type="molecule type" value="Genomic_DNA"/>
</dbReference>
<accession>A0A836JFP0</accession>
<organism evidence="4 5">
    <name type="scientific">Acromyrmex insinuator</name>
    <dbReference type="NCBI Taxonomy" id="230686"/>
    <lineage>
        <taxon>Eukaryota</taxon>
        <taxon>Metazoa</taxon>
        <taxon>Ecdysozoa</taxon>
        <taxon>Arthropoda</taxon>
        <taxon>Hexapoda</taxon>
        <taxon>Insecta</taxon>
        <taxon>Pterygota</taxon>
        <taxon>Neoptera</taxon>
        <taxon>Endopterygota</taxon>
        <taxon>Hymenoptera</taxon>
        <taxon>Apocrita</taxon>
        <taxon>Aculeata</taxon>
        <taxon>Formicoidea</taxon>
        <taxon>Formicidae</taxon>
        <taxon>Myrmicinae</taxon>
        <taxon>Acromyrmex</taxon>
    </lineage>
</organism>
<keyword evidence="2" id="KW-1133">Transmembrane helix</keyword>
<feature type="transmembrane region" description="Helical" evidence="2">
    <location>
        <begin position="192"/>
        <end position="217"/>
    </location>
</feature>
<dbReference type="InterPro" id="IPR037463">
    <property type="entry name" value="TMX2_thioredoxin_dom"/>
</dbReference>
<reference evidence="4" key="1">
    <citation type="submission" date="2020-02" db="EMBL/GenBank/DDBJ databases">
        <title>Relaxed selection underlies rapid genomic changes in the transitions from sociality to social parasitism in ants.</title>
        <authorList>
            <person name="Bi X."/>
        </authorList>
    </citation>
    <scope>NUCLEOTIDE SEQUENCE</scope>
    <source>
        <strain evidence="4">BGI-DK2013a</strain>
        <tissue evidence="4">Whole body</tissue>
    </source>
</reference>
<dbReference type="PANTHER" id="PTHR45663">
    <property type="entry name" value="GEO12009P1"/>
    <property type="match status" value="1"/>
</dbReference>
<evidence type="ECO:0000259" key="3">
    <source>
        <dbReference type="PROSITE" id="PS51352"/>
    </source>
</evidence>
<keyword evidence="2" id="KW-0472">Membrane</keyword>
<feature type="non-terminal residue" evidence="4">
    <location>
        <position position="371"/>
    </location>
</feature>
<evidence type="ECO:0000313" key="4">
    <source>
        <dbReference type="EMBL" id="KAG5309694.1"/>
    </source>
</evidence>
<proteinExistence type="predicted"/>
<feature type="domain" description="Thioredoxin" evidence="3">
    <location>
        <begin position="218"/>
        <end position="347"/>
    </location>
</feature>
<dbReference type="GO" id="GO:0016020">
    <property type="term" value="C:membrane"/>
    <property type="evidence" value="ECO:0007669"/>
    <property type="project" value="UniProtKB-SubCell"/>
</dbReference>
<sequence>MNRKPATWLMKHCKKIIKSDGVYLKCECCTENSYDVFFDDHNLMILHLYEKHHISELTKYRHRELLEECFDIKRLSQCEIGICHVGSCRRMTICHNSNAFPLLSHLVMYHTHREKFRKATSIEVGRQILMNYFILNTTAKCSFCWKYLSLERETQILFFLITVVMIRTRKTGSVTMINYLTSSFMYTKGANLILWFYADVRMGILYAFIFILFALVLPEPMYQGPENVIYLRGANGLQEELQRDTRVVWLVTFYTAWNPACVTFAPIFSELSAEYALENFKFGKVDVGRHPDAAAKYHVSDASTSKQLPTLILFKDGKEVERRPYADHKGKLVKFLFSLDNIKAAFDLNNIYNDCKKNPIKRKEKKSLKAE</sequence>
<gene>
    <name evidence="4" type="ORF">G6Z75_0005968</name>
</gene>
<comment type="caution">
    <text evidence="4">The sequence shown here is derived from an EMBL/GenBank/DDBJ whole genome shotgun (WGS) entry which is preliminary data.</text>
</comment>
<dbReference type="InterPro" id="IPR036249">
    <property type="entry name" value="Thioredoxin-like_sf"/>
</dbReference>
<protein>
    <submittedName>
        <fullName evidence="4">TMX2 protein</fullName>
    </submittedName>
</protein>
<comment type="subcellular location">
    <subcellularLocation>
        <location evidence="1">Membrane</location>
        <topology evidence="1">Single-pass type I membrane protein</topology>
    </subcellularLocation>
</comment>
<evidence type="ECO:0000256" key="2">
    <source>
        <dbReference type="SAM" id="Phobius"/>
    </source>
</evidence>
<dbReference type="PROSITE" id="PS51352">
    <property type="entry name" value="THIOREDOXIN_2"/>
    <property type="match status" value="1"/>
</dbReference>
<evidence type="ECO:0000256" key="1">
    <source>
        <dbReference type="ARBA" id="ARBA00004479"/>
    </source>
</evidence>
<dbReference type="Proteomes" id="UP000667349">
    <property type="component" value="Unassembled WGS sequence"/>
</dbReference>
<dbReference type="Pfam" id="PF00085">
    <property type="entry name" value="Thioredoxin"/>
    <property type="match status" value="1"/>
</dbReference>
<dbReference type="InterPro" id="IPR013766">
    <property type="entry name" value="Thioredoxin_domain"/>
</dbReference>
<keyword evidence="5" id="KW-1185">Reference proteome</keyword>
<dbReference type="AlphaFoldDB" id="A0A836JFP0"/>
<dbReference type="SUPFAM" id="SSF52833">
    <property type="entry name" value="Thioredoxin-like"/>
    <property type="match status" value="1"/>
</dbReference>
<dbReference type="CDD" id="cd02962">
    <property type="entry name" value="TMX2"/>
    <property type="match status" value="1"/>
</dbReference>
<dbReference type="Gene3D" id="3.40.30.10">
    <property type="entry name" value="Glutaredoxin"/>
    <property type="match status" value="1"/>
</dbReference>
<feature type="non-terminal residue" evidence="4">
    <location>
        <position position="1"/>
    </location>
</feature>
<evidence type="ECO:0000313" key="5">
    <source>
        <dbReference type="Proteomes" id="UP000667349"/>
    </source>
</evidence>
<name>A0A836JFP0_9HYME</name>
<keyword evidence="2" id="KW-0812">Transmembrane</keyword>
<dbReference type="GO" id="GO:0005737">
    <property type="term" value="C:cytoplasm"/>
    <property type="evidence" value="ECO:0007669"/>
    <property type="project" value="TreeGrafter"/>
</dbReference>